<dbReference type="FunFam" id="3.40.640.10:FF:000005">
    <property type="entry name" value="Glycine dehydrogenase (decarboxylating), mitochondrial"/>
    <property type="match status" value="1"/>
</dbReference>
<comment type="cofactor">
    <cofactor evidence="1">
        <name>pyridoxal 5'-phosphate</name>
        <dbReference type="ChEBI" id="CHEBI:597326"/>
    </cofactor>
</comment>
<evidence type="ECO:0000256" key="4">
    <source>
        <dbReference type="ARBA" id="ARBA00022898"/>
    </source>
</evidence>
<protein>
    <recommendedName>
        <fullName evidence="3">glycine dehydrogenase (aminomethyl-transferring)</fullName>
        <ecNumber evidence="3">1.4.4.2</ecNumber>
    </recommendedName>
</protein>
<evidence type="ECO:0000313" key="10">
    <source>
        <dbReference type="EMBL" id="SUZ55379.1"/>
    </source>
</evidence>
<dbReference type="AlphaFoldDB" id="A0A381NM24"/>
<evidence type="ECO:0000256" key="3">
    <source>
        <dbReference type="ARBA" id="ARBA00012134"/>
    </source>
</evidence>
<sequence>MLSVSSGSKNFQKNDIPARLNELEQRDRFVHRHIGPSKNEITKILKILGMSSLDELTDKAVPDSIRMSGELDLTNSRTEIEVLDELRCIASRNQIAKSMIGMGYHSTILPGVIQRNLLENPGWYTAYTPYQPEVSQGRLEALLNYQQMIIDLTAMDVANASLLDEATAAAEAMTFCKRISRSKSMRFFVADDCHPQTIDVLKTRAEPMGFELVYANIREQLSNPGADLFGALIQYPGTFGDIHDFEKLIEIWHESGTLVTVASDIMSLVLLKPPGELGADVVIGSSQRFGVPMGFGGPHAAFFATREKNMRSIPGRLIGASVDRRGKTALRMTLQTREQHIRREKATSNICTAQVLLGVIAGCYAVYHGPDGLRVIAQRIHRLTKILSEGLKQLGFSVDNPHFFDTLTLSVGEKRNGFYKLALDEGINLRKIGTERLGISLDEVTSTEDIATLWGVFAGGNKLPSIENLDSHFVDGSSDLGIPKKLRRTSEILLHPVFNQYHSETAMLRYLRYLQGKDIALDRAMIPLGSCTMKLNATSEMIPISWPEFANIHPFAPPEQTMGYNELIKELENLLLSVTGFDAVSMQPNSGAQGEYTGLLTIHYYHKSRGEGHRNVCLIPSSAHGTNPASATMASMKIVIVKCDQGGNIDVENLRELAEKHAENLAALMITYPSTHGVFEDSLIRICDIIHENGGQVYMDGANLNALMGIALPGNLGPDVLHINLHKTFCIPHGGGGPGMGPIGLKAHLAQFAPSHSVVPIEGLPLKNTAVSAAPWGSPSILPISWVYIKLMGGNGLKKSSQVAILNANYLAQRLKDHYPVVYTGKNGLIAHECIIDVRHLKEVSGITEEDIAKRLIDYGFHAPTMSWPVPGTLMVEPTESEPKAELDRFCEAMISIRKETKRVESGEWDKIDNPLKNSPHPAEDLTDPEWAHPYSQEEAVYPLASLRLNKYWPPTARVDNVHGDRNVVCTCPPLESYKEWE</sequence>
<evidence type="ECO:0000256" key="7">
    <source>
        <dbReference type="SAM" id="MobiDB-lite"/>
    </source>
</evidence>
<dbReference type="FunFam" id="3.90.1150.10:FF:000007">
    <property type="entry name" value="Glycine dehydrogenase (decarboxylating), mitochondrial"/>
    <property type="match status" value="1"/>
</dbReference>
<dbReference type="InterPro" id="IPR049316">
    <property type="entry name" value="GDC-P_C"/>
</dbReference>
<gene>
    <name evidence="10" type="ORF">METZ01_LOCUS8233</name>
</gene>
<proteinExistence type="inferred from homology"/>
<dbReference type="NCBIfam" id="TIGR00461">
    <property type="entry name" value="gcvP"/>
    <property type="match status" value="1"/>
</dbReference>
<name>A0A381NM24_9ZZZZ</name>
<dbReference type="InterPro" id="IPR020581">
    <property type="entry name" value="GDC_P"/>
</dbReference>
<dbReference type="EC" id="1.4.4.2" evidence="3"/>
<dbReference type="Pfam" id="PF02347">
    <property type="entry name" value="GDC-P"/>
    <property type="match status" value="2"/>
</dbReference>
<feature type="domain" description="Glycine cleavage system P-protein N-terminal" evidence="8">
    <location>
        <begin position="482"/>
        <end position="751"/>
    </location>
</feature>
<dbReference type="EMBL" id="UINC01000443">
    <property type="protein sequence ID" value="SUZ55379.1"/>
    <property type="molecule type" value="Genomic_DNA"/>
</dbReference>
<comment type="similarity">
    <text evidence="2">Belongs to the GcvP family.</text>
</comment>
<dbReference type="PANTHER" id="PTHR11773">
    <property type="entry name" value="GLYCINE DEHYDROGENASE, DECARBOXYLATING"/>
    <property type="match status" value="1"/>
</dbReference>
<reference evidence="10" key="1">
    <citation type="submission" date="2018-05" db="EMBL/GenBank/DDBJ databases">
        <authorList>
            <person name="Lanie J.A."/>
            <person name="Ng W.-L."/>
            <person name="Kazmierczak K.M."/>
            <person name="Andrzejewski T.M."/>
            <person name="Davidsen T.M."/>
            <person name="Wayne K.J."/>
            <person name="Tettelin H."/>
            <person name="Glass J.I."/>
            <person name="Rusch D."/>
            <person name="Podicherti R."/>
            <person name="Tsui H.-C.T."/>
            <person name="Winkler M.E."/>
        </authorList>
    </citation>
    <scope>NUCLEOTIDE SEQUENCE</scope>
</reference>
<feature type="domain" description="Glycine cleavage system P-protein N-terminal" evidence="8">
    <location>
        <begin position="31"/>
        <end position="457"/>
    </location>
</feature>
<dbReference type="Gene3D" id="3.90.1150.10">
    <property type="entry name" value="Aspartate Aminotransferase, domain 1"/>
    <property type="match status" value="2"/>
</dbReference>
<dbReference type="InterPro" id="IPR015424">
    <property type="entry name" value="PyrdxlP-dep_Trfase"/>
</dbReference>
<dbReference type="InterPro" id="IPR015422">
    <property type="entry name" value="PyrdxlP-dep_Trfase_small"/>
</dbReference>
<dbReference type="GO" id="GO:0019464">
    <property type="term" value="P:glycine decarboxylation via glycine cleavage system"/>
    <property type="evidence" value="ECO:0007669"/>
    <property type="project" value="TreeGrafter"/>
</dbReference>
<feature type="domain" description="Glycine dehydrogenase C-terminal" evidence="9">
    <location>
        <begin position="801"/>
        <end position="921"/>
    </location>
</feature>
<dbReference type="PANTHER" id="PTHR11773:SF13">
    <property type="entry name" value="GLYCINE DEHYDROGENASE (DECARBOXYLATING)"/>
    <property type="match status" value="1"/>
</dbReference>
<dbReference type="SUPFAM" id="SSF53383">
    <property type="entry name" value="PLP-dependent transferases"/>
    <property type="match status" value="2"/>
</dbReference>
<evidence type="ECO:0000256" key="2">
    <source>
        <dbReference type="ARBA" id="ARBA00010756"/>
    </source>
</evidence>
<keyword evidence="5" id="KW-0560">Oxidoreductase</keyword>
<evidence type="ECO:0000256" key="6">
    <source>
        <dbReference type="ARBA" id="ARBA00049026"/>
    </source>
</evidence>
<evidence type="ECO:0000256" key="5">
    <source>
        <dbReference type="ARBA" id="ARBA00023002"/>
    </source>
</evidence>
<dbReference type="NCBIfam" id="NF003346">
    <property type="entry name" value="PRK04366.1"/>
    <property type="match status" value="1"/>
</dbReference>
<feature type="region of interest" description="Disordered" evidence="7">
    <location>
        <begin position="910"/>
        <end position="929"/>
    </location>
</feature>
<evidence type="ECO:0000256" key="1">
    <source>
        <dbReference type="ARBA" id="ARBA00001933"/>
    </source>
</evidence>
<dbReference type="InterPro" id="IPR015421">
    <property type="entry name" value="PyrdxlP-dep_Trfase_major"/>
</dbReference>
<dbReference type="GO" id="GO:0004375">
    <property type="term" value="F:glycine dehydrogenase (decarboxylating) activity"/>
    <property type="evidence" value="ECO:0007669"/>
    <property type="project" value="UniProtKB-EC"/>
</dbReference>
<dbReference type="GO" id="GO:0005960">
    <property type="term" value="C:glycine cleavage complex"/>
    <property type="evidence" value="ECO:0007669"/>
    <property type="project" value="TreeGrafter"/>
</dbReference>
<dbReference type="CDD" id="cd00613">
    <property type="entry name" value="GDC-P"/>
    <property type="match status" value="2"/>
</dbReference>
<dbReference type="HAMAP" id="MF_00711">
    <property type="entry name" value="GcvP"/>
    <property type="match status" value="1"/>
</dbReference>
<dbReference type="InterPro" id="IPR003437">
    <property type="entry name" value="GcvP"/>
</dbReference>
<dbReference type="InterPro" id="IPR049315">
    <property type="entry name" value="GDC-P_N"/>
</dbReference>
<dbReference type="GO" id="GO:0005829">
    <property type="term" value="C:cytosol"/>
    <property type="evidence" value="ECO:0007669"/>
    <property type="project" value="TreeGrafter"/>
</dbReference>
<comment type="catalytic activity">
    <reaction evidence="6">
        <text>N(6)-[(R)-lipoyl]-L-lysyl-[glycine-cleavage complex H protein] + glycine + H(+) = N(6)-[(R)-S(8)-aminomethyldihydrolipoyl]-L-lysyl-[glycine-cleavage complex H protein] + CO2</text>
        <dbReference type="Rhea" id="RHEA:24304"/>
        <dbReference type="Rhea" id="RHEA-COMP:10494"/>
        <dbReference type="Rhea" id="RHEA-COMP:10495"/>
        <dbReference type="ChEBI" id="CHEBI:15378"/>
        <dbReference type="ChEBI" id="CHEBI:16526"/>
        <dbReference type="ChEBI" id="CHEBI:57305"/>
        <dbReference type="ChEBI" id="CHEBI:83099"/>
        <dbReference type="ChEBI" id="CHEBI:83143"/>
        <dbReference type="EC" id="1.4.4.2"/>
    </reaction>
</comment>
<keyword evidence="4" id="KW-0663">Pyridoxal phosphate</keyword>
<evidence type="ECO:0000259" key="9">
    <source>
        <dbReference type="Pfam" id="PF21478"/>
    </source>
</evidence>
<dbReference type="Pfam" id="PF21478">
    <property type="entry name" value="GcvP2_C"/>
    <property type="match status" value="1"/>
</dbReference>
<dbReference type="GO" id="GO:0016594">
    <property type="term" value="F:glycine binding"/>
    <property type="evidence" value="ECO:0007669"/>
    <property type="project" value="TreeGrafter"/>
</dbReference>
<evidence type="ECO:0000259" key="8">
    <source>
        <dbReference type="Pfam" id="PF02347"/>
    </source>
</evidence>
<dbReference type="GO" id="GO:0030170">
    <property type="term" value="F:pyridoxal phosphate binding"/>
    <property type="evidence" value="ECO:0007669"/>
    <property type="project" value="TreeGrafter"/>
</dbReference>
<dbReference type="FunFam" id="3.40.640.10:FF:000007">
    <property type="entry name" value="glycine dehydrogenase (Decarboxylating), mitochondrial"/>
    <property type="match status" value="1"/>
</dbReference>
<dbReference type="Gene3D" id="3.40.640.10">
    <property type="entry name" value="Type I PLP-dependent aspartate aminotransferase-like (Major domain)"/>
    <property type="match status" value="2"/>
</dbReference>
<organism evidence="10">
    <name type="scientific">marine metagenome</name>
    <dbReference type="NCBI Taxonomy" id="408172"/>
    <lineage>
        <taxon>unclassified sequences</taxon>
        <taxon>metagenomes</taxon>
        <taxon>ecological metagenomes</taxon>
    </lineage>
</organism>
<accession>A0A381NM24</accession>